<gene>
    <name evidence="6" type="ORF">HZS61_007483</name>
</gene>
<dbReference type="InterPro" id="IPR004827">
    <property type="entry name" value="bZIP"/>
</dbReference>
<dbReference type="GO" id="GO:0001228">
    <property type="term" value="F:DNA-binding transcription activator activity, RNA polymerase II-specific"/>
    <property type="evidence" value="ECO:0007669"/>
    <property type="project" value="TreeGrafter"/>
</dbReference>
<feature type="region of interest" description="Disordered" evidence="4">
    <location>
        <begin position="68"/>
        <end position="144"/>
    </location>
</feature>
<evidence type="ECO:0000313" key="7">
    <source>
        <dbReference type="Proteomes" id="UP000593570"/>
    </source>
</evidence>
<dbReference type="InterPro" id="IPR050936">
    <property type="entry name" value="AP-1-like"/>
</dbReference>
<feature type="region of interest" description="Disordered" evidence="4">
    <location>
        <begin position="19"/>
        <end position="54"/>
    </location>
</feature>
<comment type="caution">
    <text evidence="6">The sequence shown here is derived from an EMBL/GenBank/DDBJ whole genome shotgun (WGS) entry which is preliminary data.</text>
</comment>
<dbReference type="GO" id="GO:0090575">
    <property type="term" value="C:RNA polymerase II transcription regulator complex"/>
    <property type="evidence" value="ECO:0007669"/>
    <property type="project" value="TreeGrafter"/>
</dbReference>
<feature type="coiled-coil region" evidence="3">
    <location>
        <begin position="150"/>
        <end position="195"/>
    </location>
</feature>
<dbReference type="Gene3D" id="1.10.238.100">
    <property type="entry name" value="YAP1 redox domain. Chain B"/>
    <property type="match status" value="1"/>
</dbReference>
<protein>
    <recommendedName>
        <fullName evidence="5">BZIP domain-containing protein</fullName>
    </recommendedName>
</protein>
<evidence type="ECO:0000313" key="6">
    <source>
        <dbReference type="EMBL" id="KAF6513225.1"/>
    </source>
</evidence>
<proteinExistence type="predicted"/>
<dbReference type="Pfam" id="PF00170">
    <property type="entry name" value="bZIP_1"/>
    <property type="match status" value="1"/>
</dbReference>
<feature type="compositionally biased region" description="Basic and acidic residues" evidence="4">
    <location>
        <begin position="120"/>
        <end position="132"/>
    </location>
</feature>
<reference evidence="6 7" key="1">
    <citation type="journal article" date="2020" name="bioRxiv">
        <title>A chromosome-scale genome assembly for the Fusarium oxysporum strain Fo5176 to establish a model Arabidopsis-fungal pathosystem.</title>
        <authorList>
            <person name="Fokkens L."/>
            <person name="Guo L."/>
            <person name="Dora S."/>
            <person name="Wang B."/>
            <person name="Ye K."/>
            <person name="Sanchez-Rodriguez C."/>
            <person name="Croll D."/>
        </authorList>
    </citation>
    <scope>NUCLEOTIDE SEQUENCE [LARGE SCALE GENOMIC DNA]</scope>
    <source>
        <strain evidence="6 7">Fo5176</strain>
    </source>
</reference>
<dbReference type="GO" id="GO:0000976">
    <property type="term" value="F:transcription cis-regulatory region binding"/>
    <property type="evidence" value="ECO:0007669"/>
    <property type="project" value="InterPro"/>
</dbReference>
<name>A0A8H6G988_FUSOX</name>
<dbReference type="PROSITE" id="PS00036">
    <property type="entry name" value="BZIP_BASIC"/>
    <property type="match status" value="1"/>
</dbReference>
<dbReference type="PANTHER" id="PTHR40621:SF8">
    <property type="entry name" value="AP-1-LIKE TRANSCRIPTION FACTOR YAP3"/>
    <property type="match status" value="1"/>
</dbReference>
<dbReference type="AlphaFoldDB" id="A0A8H6G988"/>
<evidence type="ECO:0000256" key="4">
    <source>
        <dbReference type="SAM" id="MobiDB-lite"/>
    </source>
</evidence>
<dbReference type="SUPFAM" id="SSF57959">
    <property type="entry name" value="Leucine zipper domain"/>
    <property type="match status" value="1"/>
</dbReference>
<dbReference type="Gene3D" id="1.20.5.170">
    <property type="match status" value="1"/>
</dbReference>
<dbReference type="Proteomes" id="UP000593570">
    <property type="component" value="Unassembled WGS sequence"/>
</dbReference>
<evidence type="ECO:0000259" key="5">
    <source>
        <dbReference type="PROSITE" id="PS50217"/>
    </source>
</evidence>
<dbReference type="CDD" id="cd14688">
    <property type="entry name" value="bZIP_YAP"/>
    <property type="match status" value="1"/>
</dbReference>
<accession>A0A8H6G988</accession>
<feature type="compositionally biased region" description="Polar residues" evidence="4">
    <location>
        <begin position="36"/>
        <end position="48"/>
    </location>
</feature>
<evidence type="ECO:0000256" key="2">
    <source>
        <dbReference type="ARBA" id="ARBA00023242"/>
    </source>
</evidence>
<dbReference type="EMBL" id="JACDXP010000018">
    <property type="protein sequence ID" value="KAF6513225.1"/>
    <property type="molecule type" value="Genomic_DNA"/>
</dbReference>
<organism evidence="6 7">
    <name type="scientific">Fusarium oxysporum f. sp. conglutinans</name>
    <dbReference type="NCBI Taxonomy" id="100902"/>
    <lineage>
        <taxon>Eukaryota</taxon>
        <taxon>Fungi</taxon>
        <taxon>Dikarya</taxon>
        <taxon>Ascomycota</taxon>
        <taxon>Pezizomycotina</taxon>
        <taxon>Sordariomycetes</taxon>
        <taxon>Hypocreomycetidae</taxon>
        <taxon>Hypocreales</taxon>
        <taxon>Nectriaceae</taxon>
        <taxon>Fusarium</taxon>
        <taxon>Fusarium oxysporum species complex</taxon>
    </lineage>
</organism>
<feature type="domain" description="BZIP" evidence="5">
    <location>
        <begin position="129"/>
        <end position="192"/>
    </location>
</feature>
<dbReference type="InterPro" id="IPR046347">
    <property type="entry name" value="bZIP_sf"/>
</dbReference>
<evidence type="ECO:0000256" key="1">
    <source>
        <dbReference type="ARBA" id="ARBA00004123"/>
    </source>
</evidence>
<keyword evidence="3" id="KW-0175">Coiled coil</keyword>
<evidence type="ECO:0000256" key="3">
    <source>
        <dbReference type="SAM" id="Coils"/>
    </source>
</evidence>
<feature type="compositionally biased region" description="Low complexity" evidence="4">
    <location>
        <begin position="89"/>
        <end position="110"/>
    </location>
</feature>
<feature type="region of interest" description="Disordered" evidence="4">
    <location>
        <begin position="216"/>
        <end position="235"/>
    </location>
</feature>
<comment type="subcellular location">
    <subcellularLocation>
        <location evidence="1">Nucleus</location>
    </subcellularLocation>
</comment>
<dbReference type="PANTHER" id="PTHR40621">
    <property type="entry name" value="TRANSCRIPTION FACTOR KAPC-RELATED"/>
    <property type="match status" value="1"/>
</dbReference>
<dbReference type="PROSITE" id="PS50217">
    <property type="entry name" value="BZIP"/>
    <property type="match status" value="1"/>
</dbReference>
<dbReference type="SMART" id="SM00338">
    <property type="entry name" value="BRLZ"/>
    <property type="match status" value="1"/>
</dbReference>
<sequence length="317" mass="35096">MNSSWQHKLPDGQPFCWPMLTPPLTPSPSHSAASSGVNTPQPESSASLSSNPNHHFHVFNVVSHDINESPHQAGASVPDPNPPSLTDFAPQAEHVQQQHPQRQQSGSSGQKPVSPINEPILDKTGSDKDYARSRRMAQNRAAQRAFRERKEKYVEALKAKIAQLEAFQRQTSCENKRLKKDLQKMSIENAMLRGTPHISRSSLSIEPAGLIRSNPEDLSSKVVGGHTNKSPSSQIGKAIDDESLLTADAAWDLIIDHRLFKKGLIDIGYVTDLLKHWARYDGQGPVFSKRAIIRAIEKSVVRCTDDLTWTVRAENEG</sequence>
<keyword evidence="2" id="KW-0539">Nucleus</keyword>